<protein>
    <submittedName>
        <fullName evidence="1">Uncharacterized protein</fullName>
    </submittedName>
</protein>
<dbReference type="EMBL" id="MWPZ01000010">
    <property type="protein sequence ID" value="TIC91159.1"/>
    <property type="molecule type" value="Genomic_DNA"/>
</dbReference>
<name>A0A4T0VGM4_9PEZI</name>
<accession>A0A4T0VGM4</accession>
<comment type="caution">
    <text evidence="1">The sequence shown here is derived from an EMBL/GenBank/DDBJ whole genome shotgun (WGS) entry which is preliminary data.</text>
</comment>
<dbReference type="AlphaFoldDB" id="A0A4T0VGM4"/>
<evidence type="ECO:0000313" key="2">
    <source>
        <dbReference type="Proteomes" id="UP000305883"/>
    </source>
</evidence>
<sequence>MSAAMSAHELAHLAAMGLPPPSVPTATEPAPETPVTRANALVIPVMESSKANNYLTERVKDGFRSMRAKDRKSTKDEGFATQRLRHKRIQAMQAEAHAYLLRIGPRPRLEAEAKAKAKAKSKDVDEPARAWEYGYYTFKERRKHEGYAESNRLDAFEWSRVSATLRARLKAEETRIRRRYLRQCL</sequence>
<proteinExistence type="predicted"/>
<dbReference type="Proteomes" id="UP000305883">
    <property type="component" value="Unassembled WGS sequence"/>
</dbReference>
<gene>
    <name evidence="1" type="ORF">CH35J_011092</name>
</gene>
<reference evidence="1 2" key="1">
    <citation type="journal article" date="2019" name="Genome Biol. Evol.">
        <title>Genomic Plasticity Mediated by Transposable Elements in the Plant Pathogenic Fungus Colletotrichum higginsianum.</title>
        <authorList>
            <person name="Tsushima A."/>
            <person name="Gan P."/>
            <person name="Kumakura N."/>
            <person name="Narusaka M."/>
            <person name="Takano Y."/>
            <person name="Narusaka Y."/>
            <person name="Shirasu K."/>
        </authorList>
    </citation>
    <scope>NUCLEOTIDE SEQUENCE [LARGE SCALE GENOMIC DNA]</scope>
    <source>
        <strain evidence="1 2">MAFF305635-RFP</strain>
    </source>
</reference>
<evidence type="ECO:0000313" key="1">
    <source>
        <dbReference type="EMBL" id="TIC91159.1"/>
    </source>
</evidence>
<organism evidence="1 2">
    <name type="scientific">Colletotrichum higginsianum</name>
    <dbReference type="NCBI Taxonomy" id="80884"/>
    <lineage>
        <taxon>Eukaryota</taxon>
        <taxon>Fungi</taxon>
        <taxon>Dikarya</taxon>
        <taxon>Ascomycota</taxon>
        <taxon>Pezizomycotina</taxon>
        <taxon>Sordariomycetes</taxon>
        <taxon>Hypocreomycetidae</taxon>
        <taxon>Glomerellales</taxon>
        <taxon>Glomerellaceae</taxon>
        <taxon>Colletotrichum</taxon>
        <taxon>Colletotrichum destructivum species complex</taxon>
    </lineage>
</organism>